<feature type="short sequence motif" description="GXSXG" evidence="4">
    <location>
        <begin position="78"/>
        <end position="82"/>
    </location>
</feature>
<dbReference type="PANTHER" id="PTHR14226:SF64">
    <property type="entry name" value="PNPLA DOMAIN-CONTAINING PROTEIN"/>
    <property type="match status" value="1"/>
</dbReference>
<dbReference type="PANTHER" id="PTHR14226">
    <property type="entry name" value="NEUROPATHY TARGET ESTERASE/SWISS CHEESE D.MELANOGASTER"/>
    <property type="match status" value="1"/>
</dbReference>
<dbReference type="InterPro" id="IPR050301">
    <property type="entry name" value="NTE"/>
</dbReference>
<dbReference type="OrthoDB" id="4080114at2"/>
<keyword evidence="3 4" id="KW-0443">Lipid metabolism</keyword>
<accession>A0A4R1HIY6</accession>
<reference evidence="6 7" key="1">
    <citation type="submission" date="2019-03" db="EMBL/GenBank/DDBJ databases">
        <title>Sequencing the genomes of 1000 actinobacteria strains.</title>
        <authorList>
            <person name="Klenk H.-P."/>
        </authorList>
    </citation>
    <scope>NUCLEOTIDE SEQUENCE [LARGE SCALE GENOMIC DNA]</scope>
    <source>
        <strain evidence="6 7">DSM 44969</strain>
    </source>
</reference>
<evidence type="ECO:0000256" key="1">
    <source>
        <dbReference type="ARBA" id="ARBA00022801"/>
    </source>
</evidence>
<evidence type="ECO:0000313" key="7">
    <source>
        <dbReference type="Proteomes" id="UP000295560"/>
    </source>
</evidence>
<dbReference type="GO" id="GO:0016042">
    <property type="term" value="P:lipid catabolic process"/>
    <property type="evidence" value="ECO:0007669"/>
    <property type="project" value="UniProtKB-UniRule"/>
</dbReference>
<organism evidence="6 7">
    <name type="scientific">Pseudonocardia endophytica</name>
    <dbReference type="NCBI Taxonomy" id="401976"/>
    <lineage>
        <taxon>Bacteria</taxon>
        <taxon>Bacillati</taxon>
        <taxon>Actinomycetota</taxon>
        <taxon>Actinomycetes</taxon>
        <taxon>Pseudonocardiales</taxon>
        <taxon>Pseudonocardiaceae</taxon>
        <taxon>Pseudonocardia</taxon>
    </lineage>
</organism>
<dbReference type="PROSITE" id="PS51635">
    <property type="entry name" value="PNPLA"/>
    <property type="match status" value="1"/>
</dbReference>
<proteinExistence type="predicted"/>
<comment type="caution">
    <text evidence="4">Lacks conserved residue(s) required for the propagation of feature annotation.</text>
</comment>
<feature type="active site" description="Nucleophile" evidence="4">
    <location>
        <position position="80"/>
    </location>
</feature>
<evidence type="ECO:0000256" key="2">
    <source>
        <dbReference type="ARBA" id="ARBA00022963"/>
    </source>
</evidence>
<dbReference type="Proteomes" id="UP000295560">
    <property type="component" value="Unassembled WGS sequence"/>
</dbReference>
<dbReference type="Gene3D" id="3.40.1090.10">
    <property type="entry name" value="Cytosolic phospholipase A2 catalytic domain"/>
    <property type="match status" value="2"/>
</dbReference>
<keyword evidence="7" id="KW-1185">Reference proteome</keyword>
<feature type="short sequence motif" description="GXGXXG" evidence="4">
    <location>
        <begin position="49"/>
        <end position="54"/>
    </location>
</feature>
<evidence type="ECO:0000259" key="5">
    <source>
        <dbReference type="PROSITE" id="PS51635"/>
    </source>
</evidence>
<dbReference type="GO" id="GO:0016787">
    <property type="term" value="F:hydrolase activity"/>
    <property type="evidence" value="ECO:0007669"/>
    <property type="project" value="UniProtKB-UniRule"/>
</dbReference>
<name>A0A4R1HIY6_PSEEN</name>
<dbReference type="InterPro" id="IPR016035">
    <property type="entry name" value="Acyl_Trfase/lysoPLipase"/>
</dbReference>
<comment type="caution">
    <text evidence="6">The sequence shown here is derived from an EMBL/GenBank/DDBJ whole genome shotgun (WGS) entry which is preliminary data.</text>
</comment>
<dbReference type="EMBL" id="SMFZ01000002">
    <property type="protein sequence ID" value="TCK20270.1"/>
    <property type="molecule type" value="Genomic_DNA"/>
</dbReference>
<evidence type="ECO:0000256" key="3">
    <source>
        <dbReference type="ARBA" id="ARBA00023098"/>
    </source>
</evidence>
<dbReference type="Pfam" id="PF01734">
    <property type="entry name" value="Patatin"/>
    <property type="match status" value="1"/>
</dbReference>
<keyword evidence="2 4" id="KW-0442">Lipid degradation</keyword>
<dbReference type="InterPro" id="IPR002641">
    <property type="entry name" value="PNPLA_dom"/>
</dbReference>
<gene>
    <name evidence="6" type="ORF">EV378_4225</name>
</gene>
<feature type="active site" description="Proton acceptor" evidence="4">
    <location>
        <position position="202"/>
    </location>
</feature>
<feature type="domain" description="PNPLA" evidence="5">
    <location>
        <begin position="45"/>
        <end position="215"/>
    </location>
</feature>
<keyword evidence="1 4" id="KW-0378">Hydrolase</keyword>
<dbReference type="RefSeq" id="WP_132428901.1">
    <property type="nucleotide sequence ID" value="NZ_SMFZ01000002.1"/>
</dbReference>
<protein>
    <submittedName>
        <fullName evidence="6">Putative patatin/cPLA2 family phospholipase</fullName>
    </submittedName>
</protein>
<sequence length="333" mass="35027">MPTRPEPAAPARGDHGDREVLDLMLARRASGSRPGERADPHSLALVVGGGGMRGAYAGGMVHALEEAGLAESVDTVYGASAGAFVGTALVLGHGADAARIFSDDMASRDFIDPRRFGSRRPVVSLDHLLDDILVHSKPTEWQSLADSPVPLHVLVTRAGDLSPHALTGMSRGDEWKRAMRATAAIPLLTGRPVTIDDEEWIDGSVGDPLPVARALRDGATHVLALMTRTVGELSRHDPGDRTPLWARSLDLLAPGLGMMTQDVARHGESLRLITDAAHPGRAGAHLLTITPCRSAGVRGLTTDRERVALAAEYGHEAVTVAIGDPDSEAAIGA</sequence>
<evidence type="ECO:0000313" key="6">
    <source>
        <dbReference type="EMBL" id="TCK20270.1"/>
    </source>
</evidence>
<evidence type="ECO:0000256" key="4">
    <source>
        <dbReference type="PROSITE-ProRule" id="PRU01161"/>
    </source>
</evidence>
<dbReference type="AlphaFoldDB" id="A0A4R1HIY6"/>
<dbReference type="SUPFAM" id="SSF52151">
    <property type="entry name" value="FabD/lysophospholipase-like"/>
    <property type="match status" value="1"/>
</dbReference>